<accession>A0A1Q2LFC2</accession>
<evidence type="ECO:0000313" key="2">
    <source>
        <dbReference type="EMBL" id="AQQ59144.1"/>
    </source>
</evidence>
<evidence type="ECO:0000313" key="3">
    <source>
        <dbReference type="Proteomes" id="UP000188298"/>
    </source>
</evidence>
<keyword evidence="1" id="KW-0472">Membrane</keyword>
<evidence type="ECO:0000256" key="1">
    <source>
        <dbReference type="SAM" id="Phobius"/>
    </source>
</evidence>
<keyword evidence="1" id="KW-0812">Transmembrane</keyword>
<gene>
    <name evidence="2" type="ORF">XJ32_02365</name>
</gene>
<dbReference type="RefSeq" id="WP_077388231.1">
    <property type="nucleotide sequence ID" value="NZ_CP019645.1"/>
</dbReference>
<dbReference type="AlphaFoldDB" id="A0A1Q2LFC2"/>
<dbReference type="Proteomes" id="UP000188298">
    <property type="component" value="Chromosome"/>
</dbReference>
<proteinExistence type="predicted"/>
<protein>
    <submittedName>
        <fullName evidence="2">Uncharacterized protein</fullName>
    </submittedName>
</protein>
<reference evidence="2 3" key="1">
    <citation type="submission" date="2017-02" db="EMBL/GenBank/DDBJ databases">
        <title>Whole genome sequencing of Helicobacter bilis strain AAQJH.</title>
        <authorList>
            <person name="Conlan S."/>
            <person name="Thomas P.J."/>
            <person name="Mullikin J."/>
            <person name="Palmore T.N."/>
            <person name="Frank K.M."/>
            <person name="Segre J.A."/>
        </authorList>
    </citation>
    <scope>NUCLEOTIDE SEQUENCE [LARGE SCALE GENOMIC DNA]</scope>
    <source>
        <strain evidence="2 3">AAQJH</strain>
    </source>
</reference>
<dbReference type="KEGG" id="hbl:XJ32_02365"/>
<dbReference type="PROSITE" id="PS51257">
    <property type="entry name" value="PROKAR_LIPOPROTEIN"/>
    <property type="match status" value="1"/>
</dbReference>
<name>A0A1Q2LFC2_9HELI</name>
<feature type="transmembrane region" description="Helical" evidence="1">
    <location>
        <begin position="21"/>
        <end position="40"/>
    </location>
</feature>
<dbReference type="EMBL" id="CP019645">
    <property type="protein sequence ID" value="AQQ59144.1"/>
    <property type="molecule type" value="Genomic_DNA"/>
</dbReference>
<sequence>MRKILHTITLYLLRKSVFERIILLCLFVVSCVTLLSYIEYDEWVLTQRKQVDITTMQSNIALLFQDYEITSKCKNAICSNKELKQRRMQTTLPYTTNHYTLFFTCKAMLCYEFIHALEALPTLFIHEISLSNATIRNLDSMPYGWNMGVKAQDSKSLESTNAENLDSIHFAPQSPAPAQVVGNLDSINDMPFTQDIKIVFSVGTYQI</sequence>
<organism evidence="2 3">
    <name type="scientific">Helicobacter bilis</name>
    <dbReference type="NCBI Taxonomy" id="37372"/>
    <lineage>
        <taxon>Bacteria</taxon>
        <taxon>Pseudomonadati</taxon>
        <taxon>Campylobacterota</taxon>
        <taxon>Epsilonproteobacteria</taxon>
        <taxon>Campylobacterales</taxon>
        <taxon>Helicobacteraceae</taxon>
        <taxon>Helicobacter</taxon>
    </lineage>
</organism>
<keyword evidence="1" id="KW-1133">Transmembrane helix</keyword>